<dbReference type="EMBL" id="LJUO01000084">
    <property type="protein sequence ID" value="KPK70681.1"/>
    <property type="molecule type" value="Genomic_DNA"/>
</dbReference>
<dbReference type="Proteomes" id="UP000051096">
    <property type="component" value="Unassembled WGS sequence"/>
</dbReference>
<comment type="caution">
    <text evidence="2">The sequence shown here is derived from an EMBL/GenBank/DDBJ whole genome shotgun (WGS) entry which is preliminary data.</text>
</comment>
<sequence>MMKKMLIMFVAVFWGMAQIPKLPDIPGQVLDKLPSTDKILKSEAPVTTNIKDAVTDIIFLDDFNPQNYIPMTALPRSQSGAFRLDRPGLYALTVASYCLRAGEYGPSEGDGYAYAPLKGPQADIVQHVLQGSYVHPEIPQRDIQVLIWAIIARTKISDMSQEMQRTAARLLTPQELFEVNGGALGLVPQSERDKAFDKVPEQVRAVLEAEAQLREKLTAGQEDYEELEQIAVRAGIAPEGEGSRSVKGGRWSFHPDGYFVRYFPQGYTTTQIQLYVPEPFDIERDELGRITLLADKNGNRIEITYSATAPLVVQGDKNVRGYAFSTVRFIQRRVVLPEIAFDLEGTYNDAGWTLVGIPSGKASRNYPHPYYDCAERYAFAVAYKLELDQLDKHLHPKEDMRDLMDIVHLIHSLSKLTNGTRLADAPWAPGHVDLAYKAWQYAFGRRQGGYVWGQVIERDRHDDSESCFGKLLQSIISSLEKFAFANPGSEDKIPWFDPSGGAATPGNTSKQRLGQSGRQKGNKEDCDALNNELKQEKDVLEAFQDLGLQKQAQDENWSADEYYDAVKEKALNGRGESAGDWEAPMEVGDNCEIQYNWGGNAAAARQEYINRFGPVAGPILFNAHQAHEQTHVDQCRTFGPDRFNDMGSTPEGLSGFEEEAYKKGIAEKEKGLKGMGCE</sequence>
<evidence type="ECO:0000313" key="2">
    <source>
        <dbReference type="EMBL" id="KPK70681.1"/>
    </source>
</evidence>
<feature type="region of interest" description="Disordered" evidence="1">
    <location>
        <begin position="493"/>
        <end position="523"/>
    </location>
</feature>
<gene>
    <name evidence="2" type="ORF">AMJ87_08555</name>
</gene>
<reference evidence="2 3" key="1">
    <citation type="journal article" date="2015" name="Microbiome">
        <title>Genomic resolution of linkages in carbon, nitrogen, and sulfur cycling among widespread estuary sediment bacteria.</title>
        <authorList>
            <person name="Baker B.J."/>
            <person name="Lazar C.S."/>
            <person name="Teske A.P."/>
            <person name="Dick G.J."/>
        </authorList>
    </citation>
    <scope>NUCLEOTIDE SEQUENCE [LARGE SCALE GENOMIC DNA]</scope>
    <source>
        <strain evidence="2">SM23_60</strain>
    </source>
</reference>
<evidence type="ECO:0000313" key="3">
    <source>
        <dbReference type="Proteomes" id="UP000051096"/>
    </source>
</evidence>
<proteinExistence type="predicted"/>
<dbReference type="AlphaFoldDB" id="A0A0S8GD75"/>
<name>A0A0S8GD75_UNCW3</name>
<feature type="compositionally biased region" description="Polar residues" evidence="1">
    <location>
        <begin position="505"/>
        <end position="519"/>
    </location>
</feature>
<accession>A0A0S8GD75</accession>
<evidence type="ECO:0000256" key="1">
    <source>
        <dbReference type="SAM" id="MobiDB-lite"/>
    </source>
</evidence>
<organism evidence="2 3">
    <name type="scientific">candidate division WOR_3 bacterium SM23_60</name>
    <dbReference type="NCBI Taxonomy" id="1703780"/>
    <lineage>
        <taxon>Bacteria</taxon>
        <taxon>Bacteria division WOR-3</taxon>
    </lineage>
</organism>
<protein>
    <submittedName>
        <fullName evidence="2">Uncharacterized protein</fullName>
    </submittedName>
</protein>